<sequence length="54" mass="5985">MSPAGAPGSIPIPKFGPWRAEMLGARTPEKPVAGRKVRYDHPENLGFRQHKAFE</sequence>
<evidence type="ECO:0000313" key="2">
    <source>
        <dbReference type="EMBL" id="PSS37915.1"/>
    </source>
</evidence>
<protein>
    <submittedName>
        <fullName evidence="2">Uncharacterized protein</fullName>
    </submittedName>
</protein>
<dbReference type="Proteomes" id="UP000186601">
    <property type="component" value="Unassembled WGS sequence"/>
</dbReference>
<gene>
    <name evidence="2" type="ORF">PHLCEN_2v230</name>
</gene>
<keyword evidence="3" id="KW-1185">Reference proteome</keyword>
<proteinExistence type="predicted"/>
<reference evidence="2 3" key="1">
    <citation type="submission" date="2018-02" db="EMBL/GenBank/DDBJ databases">
        <title>Genome sequence of the basidiomycete white-rot fungus Phlebia centrifuga.</title>
        <authorList>
            <person name="Granchi Z."/>
            <person name="Peng M."/>
            <person name="de Vries R.P."/>
            <person name="Hilden K."/>
            <person name="Makela M.R."/>
            <person name="Grigoriev I."/>
            <person name="Riley R."/>
        </authorList>
    </citation>
    <scope>NUCLEOTIDE SEQUENCE [LARGE SCALE GENOMIC DNA]</scope>
    <source>
        <strain evidence="2 3">FBCC195</strain>
    </source>
</reference>
<feature type="region of interest" description="Disordered" evidence="1">
    <location>
        <begin position="1"/>
        <end position="54"/>
    </location>
</feature>
<name>A0A2R6S6N0_9APHY</name>
<organism evidence="2 3">
    <name type="scientific">Hermanssonia centrifuga</name>
    <dbReference type="NCBI Taxonomy" id="98765"/>
    <lineage>
        <taxon>Eukaryota</taxon>
        <taxon>Fungi</taxon>
        <taxon>Dikarya</taxon>
        <taxon>Basidiomycota</taxon>
        <taxon>Agaricomycotina</taxon>
        <taxon>Agaricomycetes</taxon>
        <taxon>Polyporales</taxon>
        <taxon>Meruliaceae</taxon>
        <taxon>Hermanssonia</taxon>
    </lineage>
</organism>
<evidence type="ECO:0000256" key="1">
    <source>
        <dbReference type="SAM" id="MobiDB-lite"/>
    </source>
</evidence>
<accession>A0A2R6S6N0</accession>
<evidence type="ECO:0000313" key="3">
    <source>
        <dbReference type="Proteomes" id="UP000186601"/>
    </source>
</evidence>
<dbReference type="AlphaFoldDB" id="A0A2R6S6N0"/>
<dbReference type="EMBL" id="MLYV02000018">
    <property type="protein sequence ID" value="PSS37915.1"/>
    <property type="molecule type" value="Genomic_DNA"/>
</dbReference>
<comment type="caution">
    <text evidence="2">The sequence shown here is derived from an EMBL/GenBank/DDBJ whole genome shotgun (WGS) entry which is preliminary data.</text>
</comment>